<dbReference type="GO" id="GO:0042834">
    <property type="term" value="F:peptidoglycan binding"/>
    <property type="evidence" value="ECO:0007669"/>
    <property type="project" value="InterPro"/>
</dbReference>
<name>A0A975HDC5_9SPHN</name>
<keyword evidence="2" id="KW-1133">Transmembrane helix</keyword>
<proteinExistence type="predicted"/>
<feature type="domain" description="SPOR" evidence="3">
    <location>
        <begin position="239"/>
        <end position="320"/>
    </location>
</feature>
<evidence type="ECO:0000313" key="5">
    <source>
        <dbReference type="Proteomes" id="UP000664914"/>
    </source>
</evidence>
<dbReference type="SUPFAM" id="SSF110997">
    <property type="entry name" value="Sporulation related repeat"/>
    <property type="match status" value="1"/>
</dbReference>
<dbReference type="InterPro" id="IPR036680">
    <property type="entry name" value="SPOR-like_sf"/>
</dbReference>
<evidence type="ECO:0000256" key="1">
    <source>
        <dbReference type="SAM" id="MobiDB-lite"/>
    </source>
</evidence>
<keyword evidence="2" id="KW-0472">Membrane</keyword>
<evidence type="ECO:0000313" key="4">
    <source>
        <dbReference type="EMBL" id="QTH21285.1"/>
    </source>
</evidence>
<sequence length="322" mass="33571">MKREDERVRTTGTYTAAAWTAAIATALLLAGCGRKAVKTASAPPPAAATPRPQPPAGATENFRLPDGDGRGGYRTVNAGVSDAEAMWHLRSALNVAALSCDRTGKTGITANYNKLLGHQRKALAAAYKAEGARFGIASATDAHVTQVYNFFAQPPAQARFCAVATGVAAEAAALPAEKLPGFAPGALDRLAAPFSEFYDAYARYKVELAAWEKGDHGPARAATAFAMAPATTTVATAAAASGPPWRIQLGAYSGDRAARDAWTRIRQRMKGAADFEPHYEDVPASRLVRVRIGPVTDRAQAIALCAAAAGAGLDCLPVPPRA</sequence>
<keyword evidence="2" id="KW-0812">Transmembrane</keyword>
<evidence type="ECO:0000259" key="3">
    <source>
        <dbReference type="PROSITE" id="PS51724"/>
    </source>
</evidence>
<gene>
    <name evidence="4" type="ORF">HRJ34_23690</name>
</gene>
<dbReference type="Pfam" id="PF05036">
    <property type="entry name" value="SPOR"/>
    <property type="match status" value="1"/>
</dbReference>
<dbReference type="InterPro" id="IPR007730">
    <property type="entry name" value="SPOR-like_dom"/>
</dbReference>
<feature type="region of interest" description="Disordered" evidence="1">
    <location>
        <begin position="39"/>
        <end position="69"/>
    </location>
</feature>
<organism evidence="4 5">
    <name type="scientific">Rhizorhabdus wittichii</name>
    <dbReference type="NCBI Taxonomy" id="160791"/>
    <lineage>
        <taxon>Bacteria</taxon>
        <taxon>Pseudomonadati</taxon>
        <taxon>Pseudomonadota</taxon>
        <taxon>Alphaproteobacteria</taxon>
        <taxon>Sphingomonadales</taxon>
        <taxon>Sphingomonadaceae</taxon>
        <taxon>Rhizorhabdus</taxon>
    </lineage>
</organism>
<feature type="transmembrane region" description="Helical" evidence="2">
    <location>
        <begin position="12"/>
        <end position="31"/>
    </location>
</feature>
<reference evidence="4" key="1">
    <citation type="submission" date="2020-07" db="EMBL/GenBank/DDBJ databases">
        <authorList>
            <person name="Camacho E."/>
        </authorList>
    </citation>
    <scope>NUCLEOTIDE SEQUENCE</scope>
    <source>
        <strain evidence="4">MPO218</strain>
    </source>
</reference>
<evidence type="ECO:0000256" key="2">
    <source>
        <dbReference type="SAM" id="Phobius"/>
    </source>
</evidence>
<dbReference type="EMBL" id="CP059319">
    <property type="protein sequence ID" value="QTH21285.1"/>
    <property type="molecule type" value="Genomic_DNA"/>
</dbReference>
<dbReference type="Proteomes" id="UP000664914">
    <property type="component" value="Chromosome"/>
</dbReference>
<feature type="compositionally biased region" description="Pro residues" evidence="1">
    <location>
        <begin position="42"/>
        <end position="55"/>
    </location>
</feature>
<dbReference type="Gene3D" id="3.30.70.1070">
    <property type="entry name" value="Sporulation related repeat"/>
    <property type="match status" value="1"/>
</dbReference>
<dbReference type="AlphaFoldDB" id="A0A975HDC5"/>
<reference evidence="4" key="2">
    <citation type="submission" date="2021-04" db="EMBL/GenBank/DDBJ databases">
        <title>Isolation and genomic analysis of the ibuprofen-degrading bacterium Sphingomonas strain MPO218.</title>
        <authorList>
            <person name="Aulestia M."/>
            <person name="Flores A."/>
            <person name="Mangas E.L."/>
            <person name="Perez-Pulido A.J."/>
            <person name="Santero E."/>
            <person name="Camacho E.M."/>
        </authorList>
    </citation>
    <scope>NUCLEOTIDE SEQUENCE</scope>
    <source>
        <strain evidence="4">MPO218</strain>
    </source>
</reference>
<accession>A0A975HDC5</accession>
<protein>
    <submittedName>
        <fullName evidence="4">SPOR domain-containing protein</fullName>
    </submittedName>
</protein>
<dbReference type="PROSITE" id="PS51724">
    <property type="entry name" value="SPOR"/>
    <property type="match status" value="1"/>
</dbReference>
<dbReference type="PROSITE" id="PS51257">
    <property type="entry name" value="PROKAR_LIPOPROTEIN"/>
    <property type="match status" value="1"/>
</dbReference>